<evidence type="ECO:0000256" key="3">
    <source>
        <dbReference type="ARBA" id="ARBA00022692"/>
    </source>
</evidence>
<evidence type="ECO:0000256" key="5">
    <source>
        <dbReference type="ARBA" id="ARBA00022989"/>
    </source>
</evidence>
<proteinExistence type="predicted"/>
<evidence type="ECO:0000256" key="8">
    <source>
        <dbReference type="ARBA" id="ARBA00023180"/>
    </source>
</evidence>
<evidence type="ECO:0000313" key="10">
    <source>
        <dbReference type="Proteomes" id="UP000283509"/>
    </source>
</evidence>
<gene>
    <name evidence="9" type="ORF">C7M84_014867</name>
</gene>
<evidence type="ECO:0000256" key="1">
    <source>
        <dbReference type="ARBA" id="ARBA00004323"/>
    </source>
</evidence>
<sequence length="184" mass="22010">MVRGRKWYWKKLEDCVLKEDPECEFREGSEDFISAIPFLCGQHDYCIKHGNSWALQKAKFNAEYEYSVIGLVEHWNTTLAVLEHFLPSFFQGVQQRYWDAEFKDQRTVNKNPKKYKPVSETVRKILKDKMALEYELYEFLKQRLHQQFESIADLLKLPTTKIHSRSTEKAALSSWDRMDIELRH</sequence>
<dbReference type="Gene3D" id="3.40.50.300">
    <property type="entry name" value="P-loop containing nucleotide triphosphate hydrolases"/>
    <property type="match status" value="1"/>
</dbReference>
<keyword evidence="2" id="KW-0808">Transferase</keyword>
<dbReference type="EMBL" id="QCYY01002853">
    <property type="protein sequence ID" value="ROT67072.1"/>
    <property type="molecule type" value="Genomic_DNA"/>
</dbReference>
<evidence type="ECO:0000256" key="4">
    <source>
        <dbReference type="ARBA" id="ARBA00022968"/>
    </source>
</evidence>
<organism evidence="9 10">
    <name type="scientific">Penaeus vannamei</name>
    <name type="common">Whiteleg shrimp</name>
    <name type="synonym">Litopenaeus vannamei</name>
    <dbReference type="NCBI Taxonomy" id="6689"/>
    <lineage>
        <taxon>Eukaryota</taxon>
        <taxon>Metazoa</taxon>
        <taxon>Ecdysozoa</taxon>
        <taxon>Arthropoda</taxon>
        <taxon>Crustacea</taxon>
        <taxon>Multicrustacea</taxon>
        <taxon>Malacostraca</taxon>
        <taxon>Eumalacostraca</taxon>
        <taxon>Eucarida</taxon>
        <taxon>Decapoda</taxon>
        <taxon>Dendrobranchiata</taxon>
        <taxon>Penaeoidea</taxon>
        <taxon>Penaeidae</taxon>
        <taxon>Penaeus</taxon>
    </lineage>
</organism>
<dbReference type="AlphaFoldDB" id="A0A3R7QH01"/>
<keyword evidence="10" id="KW-1185">Reference proteome</keyword>
<keyword evidence="8" id="KW-0325">Glycoprotein</keyword>
<protein>
    <submittedName>
        <fullName evidence="9">Uncharacterized protein</fullName>
    </submittedName>
</protein>
<comment type="caution">
    <text evidence="9">The sequence shown here is derived from an EMBL/GenBank/DDBJ whole genome shotgun (WGS) entry which is preliminary data.</text>
</comment>
<dbReference type="InterPro" id="IPR027417">
    <property type="entry name" value="P-loop_NTPase"/>
</dbReference>
<dbReference type="PANTHER" id="PTHR12129">
    <property type="entry name" value="HEPARAN SULFATE 2-O-SULFOTRANSFERASE"/>
    <property type="match status" value="1"/>
</dbReference>
<keyword evidence="4" id="KW-0735">Signal-anchor</keyword>
<keyword evidence="6" id="KW-0333">Golgi apparatus</keyword>
<dbReference type="PANTHER" id="PTHR12129:SF15">
    <property type="entry name" value="URONYL 2-SULFOTRANSFERASE"/>
    <property type="match status" value="1"/>
</dbReference>
<evidence type="ECO:0000256" key="7">
    <source>
        <dbReference type="ARBA" id="ARBA00023136"/>
    </source>
</evidence>
<dbReference type="Proteomes" id="UP000283509">
    <property type="component" value="Unassembled WGS sequence"/>
</dbReference>
<evidence type="ECO:0000313" key="9">
    <source>
        <dbReference type="EMBL" id="ROT67072.1"/>
    </source>
</evidence>
<evidence type="ECO:0000256" key="6">
    <source>
        <dbReference type="ARBA" id="ARBA00023034"/>
    </source>
</evidence>
<keyword evidence="5" id="KW-1133">Transmembrane helix</keyword>
<keyword evidence="7" id="KW-0472">Membrane</keyword>
<dbReference type="InterPro" id="IPR007734">
    <property type="entry name" value="Heparan_SO4_2-O-STrfase"/>
</dbReference>
<name>A0A3R7QH01_PENVA</name>
<dbReference type="OrthoDB" id="10019582at2759"/>
<dbReference type="GO" id="GO:0000139">
    <property type="term" value="C:Golgi membrane"/>
    <property type="evidence" value="ECO:0007669"/>
    <property type="project" value="UniProtKB-SubCell"/>
</dbReference>
<accession>A0A3R7QH01</accession>
<evidence type="ECO:0000256" key="2">
    <source>
        <dbReference type="ARBA" id="ARBA00022679"/>
    </source>
</evidence>
<comment type="subcellular location">
    <subcellularLocation>
        <location evidence="1">Golgi apparatus membrane</location>
        <topology evidence="1">Single-pass type II membrane protein</topology>
    </subcellularLocation>
</comment>
<dbReference type="GO" id="GO:0008146">
    <property type="term" value="F:sulfotransferase activity"/>
    <property type="evidence" value="ECO:0007669"/>
    <property type="project" value="InterPro"/>
</dbReference>
<reference evidence="9 10" key="1">
    <citation type="submission" date="2018-04" db="EMBL/GenBank/DDBJ databases">
        <authorList>
            <person name="Zhang X."/>
            <person name="Yuan J."/>
            <person name="Li F."/>
            <person name="Xiang J."/>
        </authorList>
    </citation>
    <scope>NUCLEOTIDE SEQUENCE [LARGE SCALE GENOMIC DNA]</scope>
    <source>
        <tissue evidence="9">Muscle</tissue>
    </source>
</reference>
<reference evidence="9 10" key="2">
    <citation type="submission" date="2019-01" db="EMBL/GenBank/DDBJ databases">
        <title>The decoding of complex shrimp genome reveals the adaptation for benthos swimmer, frequently molting mechanism and breeding impact on genome.</title>
        <authorList>
            <person name="Sun Y."/>
            <person name="Gao Y."/>
            <person name="Yu Y."/>
        </authorList>
    </citation>
    <scope>NUCLEOTIDE SEQUENCE [LARGE SCALE GENOMIC DNA]</scope>
    <source>
        <tissue evidence="9">Muscle</tissue>
    </source>
</reference>
<keyword evidence="3" id="KW-0812">Transmembrane</keyword>